<feature type="transmembrane region" description="Helical" evidence="2">
    <location>
        <begin position="229"/>
        <end position="248"/>
    </location>
</feature>
<accession>A0A1Z5KNU0</accession>
<reference evidence="3 4" key="1">
    <citation type="journal article" date="2015" name="Plant Cell">
        <title>Oil accumulation by the oleaginous diatom Fistulifera solaris as revealed by the genome and transcriptome.</title>
        <authorList>
            <person name="Tanaka T."/>
            <person name="Maeda Y."/>
            <person name="Veluchamy A."/>
            <person name="Tanaka M."/>
            <person name="Abida H."/>
            <person name="Marechal E."/>
            <person name="Bowler C."/>
            <person name="Muto M."/>
            <person name="Sunaga Y."/>
            <person name="Tanaka M."/>
            <person name="Yoshino T."/>
            <person name="Taniguchi T."/>
            <person name="Fukuda Y."/>
            <person name="Nemoto M."/>
            <person name="Matsumoto M."/>
            <person name="Wong P.S."/>
            <person name="Aburatani S."/>
            <person name="Fujibuchi W."/>
        </authorList>
    </citation>
    <scope>NUCLEOTIDE SEQUENCE [LARGE SCALE GENOMIC DNA]</scope>
    <source>
        <strain evidence="3 4">JPCC DA0580</strain>
    </source>
</reference>
<evidence type="ECO:0000256" key="1">
    <source>
        <dbReference type="SAM" id="MobiDB-lite"/>
    </source>
</evidence>
<feature type="transmembrane region" description="Helical" evidence="2">
    <location>
        <begin position="105"/>
        <end position="138"/>
    </location>
</feature>
<dbReference type="InParanoid" id="A0A1Z5KNU0"/>
<organism evidence="3 4">
    <name type="scientific">Fistulifera solaris</name>
    <name type="common">Oleaginous diatom</name>
    <dbReference type="NCBI Taxonomy" id="1519565"/>
    <lineage>
        <taxon>Eukaryota</taxon>
        <taxon>Sar</taxon>
        <taxon>Stramenopiles</taxon>
        <taxon>Ochrophyta</taxon>
        <taxon>Bacillariophyta</taxon>
        <taxon>Bacillariophyceae</taxon>
        <taxon>Bacillariophycidae</taxon>
        <taxon>Naviculales</taxon>
        <taxon>Naviculaceae</taxon>
        <taxon>Fistulifera</taxon>
    </lineage>
</organism>
<evidence type="ECO:0000256" key="2">
    <source>
        <dbReference type="SAM" id="Phobius"/>
    </source>
</evidence>
<sequence>MSVLTVDVNTDIHQARRFPAWIALFVFSAVCLAAMTSTTDDGRNTKENWVVAASCMSMLVALLATAAYLFARPHFVGRSIEVFAALFLLVIWCVAWPVIMNIDHGIAVVAAIGGGIYIVNANLYFFTWLALAAILFIVASAAQEFAKLSLIPSRTNARWLALAAASIIVMASAGRVLRDTSTCQLAAFDDSEYCRRTRWAVGLGCISTIIALFFLAASRCFTLFLTVEFAISTLLLVLWCFGVGYITFGNTPGATISNIYFGAWIAFLVTVFQFADNFREYMATLSPSDEGGSNNKRDSADAMEKQDEPTSSPHKEEDEEDSYDEVDMSSGAAYKIGDDEDDDDMPSRRRNDDAY</sequence>
<feature type="compositionally biased region" description="Basic and acidic residues" evidence="1">
    <location>
        <begin position="345"/>
        <end position="355"/>
    </location>
</feature>
<feature type="compositionally biased region" description="Basic and acidic residues" evidence="1">
    <location>
        <begin position="295"/>
        <end position="316"/>
    </location>
</feature>
<keyword evidence="4" id="KW-1185">Reference proteome</keyword>
<proteinExistence type="predicted"/>
<feature type="transmembrane region" description="Helical" evidence="2">
    <location>
        <begin position="82"/>
        <end position="99"/>
    </location>
</feature>
<name>A0A1Z5KNU0_FISSO</name>
<gene>
    <name evidence="3" type="ORF">FisN_13Hh313</name>
</gene>
<comment type="caution">
    <text evidence="3">The sequence shown here is derived from an EMBL/GenBank/DDBJ whole genome shotgun (WGS) entry which is preliminary data.</text>
</comment>
<keyword evidence="2" id="KW-0812">Transmembrane</keyword>
<feature type="transmembrane region" description="Helical" evidence="2">
    <location>
        <begin position="49"/>
        <end position="70"/>
    </location>
</feature>
<feature type="transmembrane region" description="Helical" evidence="2">
    <location>
        <begin position="18"/>
        <end position="37"/>
    </location>
</feature>
<feature type="transmembrane region" description="Helical" evidence="2">
    <location>
        <begin position="254"/>
        <end position="275"/>
    </location>
</feature>
<feature type="region of interest" description="Disordered" evidence="1">
    <location>
        <begin position="286"/>
        <end position="355"/>
    </location>
</feature>
<dbReference type="EMBL" id="BDSP01000259">
    <property type="protein sequence ID" value="GAX27598.1"/>
    <property type="molecule type" value="Genomic_DNA"/>
</dbReference>
<feature type="compositionally biased region" description="Acidic residues" evidence="1">
    <location>
        <begin position="317"/>
        <end position="327"/>
    </location>
</feature>
<keyword evidence="2" id="KW-0472">Membrane</keyword>
<feature type="transmembrane region" description="Helical" evidence="2">
    <location>
        <begin position="197"/>
        <end position="217"/>
    </location>
</feature>
<evidence type="ECO:0000313" key="3">
    <source>
        <dbReference type="EMBL" id="GAX27598.1"/>
    </source>
</evidence>
<feature type="transmembrane region" description="Helical" evidence="2">
    <location>
        <begin position="159"/>
        <end position="177"/>
    </location>
</feature>
<protein>
    <submittedName>
        <fullName evidence="3">Uncharacterized protein</fullName>
    </submittedName>
</protein>
<keyword evidence="2" id="KW-1133">Transmembrane helix</keyword>
<evidence type="ECO:0000313" key="4">
    <source>
        <dbReference type="Proteomes" id="UP000198406"/>
    </source>
</evidence>
<dbReference type="OrthoDB" id="43413at2759"/>
<dbReference type="AlphaFoldDB" id="A0A1Z5KNU0"/>
<dbReference type="Proteomes" id="UP000198406">
    <property type="component" value="Unassembled WGS sequence"/>
</dbReference>